<dbReference type="STRING" id="436907.A7TST9"/>
<evidence type="ECO:0000256" key="3">
    <source>
        <dbReference type="ARBA" id="ARBA00022692"/>
    </source>
</evidence>
<dbReference type="EMBL" id="DS480524">
    <property type="protein sequence ID" value="EDO14667.1"/>
    <property type="molecule type" value="Genomic_DNA"/>
</dbReference>
<evidence type="ECO:0000313" key="8">
    <source>
        <dbReference type="EMBL" id="EDO14667.1"/>
    </source>
</evidence>
<dbReference type="Gene3D" id="1.20.1280.290">
    <property type="match status" value="1"/>
</dbReference>
<reference evidence="8 9" key="1">
    <citation type="journal article" date="2007" name="Proc. Natl. Acad. Sci. U.S.A.">
        <title>Independent sorting-out of thousands of duplicated gene pairs in two yeast species descended from a whole-genome duplication.</title>
        <authorList>
            <person name="Scannell D.R."/>
            <person name="Frank A.C."/>
            <person name="Conant G.C."/>
            <person name="Byrne K.P."/>
            <person name="Woolfit M."/>
            <person name="Wolfe K.H."/>
        </authorList>
    </citation>
    <scope>NUCLEOTIDE SEQUENCE [LARGE SCALE GENOMIC DNA]</scope>
    <source>
        <strain evidence="9">ATCC 22028 / DSM 70294 / BCRC 21397 / CBS 2163 / NBRC 10782 / NRRL Y-8283 / UCD 57-17</strain>
    </source>
</reference>
<evidence type="ECO:0000256" key="1">
    <source>
        <dbReference type="ARBA" id="ARBA00004127"/>
    </source>
</evidence>
<keyword evidence="4" id="KW-0677">Repeat</keyword>
<feature type="transmembrane region" description="Helical" evidence="7">
    <location>
        <begin position="41"/>
        <end position="60"/>
    </location>
</feature>
<dbReference type="InParanoid" id="A7TST9"/>
<dbReference type="OMA" id="LAFAYHG"/>
<dbReference type="GO" id="GO:0005774">
    <property type="term" value="C:vacuolar membrane"/>
    <property type="evidence" value="ECO:0007669"/>
    <property type="project" value="TreeGrafter"/>
</dbReference>
<feature type="transmembrane region" description="Helical" evidence="7">
    <location>
        <begin position="12"/>
        <end position="29"/>
    </location>
</feature>
<evidence type="ECO:0000256" key="6">
    <source>
        <dbReference type="ARBA" id="ARBA00023136"/>
    </source>
</evidence>
<dbReference type="OrthoDB" id="75720at2759"/>
<dbReference type="InterPro" id="IPR005282">
    <property type="entry name" value="LC_transporter"/>
</dbReference>
<organism evidence="9">
    <name type="scientific">Vanderwaltozyma polyspora (strain ATCC 22028 / DSM 70294 / BCRC 21397 / CBS 2163 / NBRC 10782 / NRRL Y-8283 / UCD 57-17)</name>
    <name type="common">Kluyveromyces polysporus</name>
    <dbReference type="NCBI Taxonomy" id="436907"/>
    <lineage>
        <taxon>Eukaryota</taxon>
        <taxon>Fungi</taxon>
        <taxon>Dikarya</taxon>
        <taxon>Ascomycota</taxon>
        <taxon>Saccharomycotina</taxon>
        <taxon>Saccharomycetes</taxon>
        <taxon>Saccharomycetales</taxon>
        <taxon>Saccharomycetaceae</taxon>
        <taxon>Vanderwaltozyma</taxon>
    </lineage>
</organism>
<dbReference type="Pfam" id="PF04193">
    <property type="entry name" value="PQ-loop"/>
    <property type="match status" value="1"/>
</dbReference>
<dbReference type="Proteomes" id="UP000000267">
    <property type="component" value="Unassembled WGS sequence"/>
</dbReference>
<dbReference type="HOGENOM" id="CLU_046327_0_0_1"/>
<dbReference type="PANTHER" id="PTHR13131:SF5">
    <property type="entry name" value="CYSTINOSIN"/>
    <property type="match status" value="1"/>
</dbReference>
<evidence type="ECO:0000256" key="2">
    <source>
        <dbReference type="ARBA" id="ARBA00022448"/>
    </source>
</evidence>
<evidence type="ECO:0008006" key="10">
    <source>
        <dbReference type="Google" id="ProtNLM"/>
    </source>
</evidence>
<dbReference type="InterPro" id="IPR006603">
    <property type="entry name" value="PQ-loop_rpt"/>
</dbReference>
<feature type="transmembrane region" description="Helical" evidence="7">
    <location>
        <begin position="130"/>
        <end position="147"/>
    </location>
</feature>
<dbReference type="RefSeq" id="XP_001642525.1">
    <property type="nucleotide sequence ID" value="XM_001642475.1"/>
</dbReference>
<dbReference type="GO" id="GO:0000324">
    <property type="term" value="C:fungal-type vacuole"/>
    <property type="evidence" value="ECO:0007669"/>
    <property type="project" value="EnsemblFungi"/>
</dbReference>
<comment type="subcellular location">
    <subcellularLocation>
        <location evidence="1">Endomembrane system</location>
        <topology evidence="1">Multi-pass membrane protein</topology>
    </subcellularLocation>
</comment>
<keyword evidence="2" id="KW-0813">Transport</keyword>
<evidence type="ECO:0000256" key="7">
    <source>
        <dbReference type="SAM" id="Phobius"/>
    </source>
</evidence>
<feature type="transmembrane region" description="Helical" evidence="7">
    <location>
        <begin position="225"/>
        <end position="249"/>
    </location>
</feature>
<dbReference type="GO" id="GO:0015184">
    <property type="term" value="F:L-cystine transmembrane transporter activity"/>
    <property type="evidence" value="ECO:0007669"/>
    <property type="project" value="EnsemblFungi"/>
</dbReference>
<dbReference type="SMART" id="SM00679">
    <property type="entry name" value="CTNS"/>
    <property type="match status" value="2"/>
</dbReference>
<gene>
    <name evidence="8" type="ORF">Kpol_325p6</name>
</gene>
<keyword evidence="5 7" id="KW-1133">Transmembrane helix</keyword>
<dbReference type="NCBIfam" id="TIGR00951">
    <property type="entry name" value="2A43"/>
    <property type="match status" value="1"/>
</dbReference>
<protein>
    <recommendedName>
        <fullName evidence="10">Cystinosin</fullName>
    </recommendedName>
</protein>
<accession>A7TST9</accession>
<dbReference type="KEGG" id="vpo:Kpol_325p6"/>
<keyword evidence="9" id="KW-1185">Reference proteome</keyword>
<sequence>MVVSLDEILGFIYVVSWSISMYTPVVTNWRLKSSSAISSDFVILNTVGYFYLTISLYLQLHSWMSPVKNYELNTITEDDISRPKVTDFDLIYTTHGLILNLVLLSQVRYPKLWRFNSEKHSRMKPSYKKFLISSLTVFVLITIHFYYDIQTYGWNNNDILSYCNKLFTLKLFMSLIKYIPQVKHNYERKTMKGFSIKGVLLDAVGGIASLLQLILELYYEDGFTFVIFITNFGKIGLGLVTLVFDFIFISQWSLYRKIK</sequence>
<evidence type="ECO:0000256" key="5">
    <source>
        <dbReference type="ARBA" id="ARBA00022989"/>
    </source>
</evidence>
<dbReference type="eggNOG" id="KOG3145">
    <property type="taxonomic scope" value="Eukaryota"/>
</dbReference>
<dbReference type="PhylomeDB" id="A7TST9"/>
<evidence type="ECO:0000313" key="9">
    <source>
        <dbReference type="Proteomes" id="UP000000267"/>
    </source>
</evidence>
<proteinExistence type="predicted"/>
<name>A7TST9_VANPO</name>
<dbReference type="FunCoup" id="A7TST9">
    <property type="interactions" value="220"/>
</dbReference>
<dbReference type="GO" id="GO:0005886">
    <property type="term" value="C:plasma membrane"/>
    <property type="evidence" value="ECO:0007669"/>
    <property type="project" value="EnsemblFungi"/>
</dbReference>
<dbReference type="GeneID" id="5542692"/>
<feature type="transmembrane region" description="Helical" evidence="7">
    <location>
        <begin position="199"/>
        <end position="219"/>
    </location>
</feature>
<dbReference type="GO" id="GO:0005768">
    <property type="term" value="C:endosome"/>
    <property type="evidence" value="ECO:0007669"/>
    <property type="project" value="EnsemblFungi"/>
</dbReference>
<keyword evidence="3 7" id="KW-0812">Transmembrane</keyword>
<dbReference type="AlphaFoldDB" id="A7TST9"/>
<evidence type="ECO:0000256" key="4">
    <source>
        <dbReference type="ARBA" id="ARBA00022737"/>
    </source>
</evidence>
<keyword evidence="6 7" id="KW-0472">Membrane</keyword>
<dbReference type="PANTHER" id="PTHR13131">
    <property type="entry name" value="CYSTINOSIN"/>
    <property type="match status" value="1"/>
</dbReference>